<dbReference type="STRING" id="407036.SAMN05216243_1061"/>
<dbReference type="GO" id="GO:0000166">
    <property type="term" value="F:nucleotide binding"/>
    <property type="evidence" value="ECO:0007669"/>
    <property type="project" value="UniProtKB-KW"/>
</dbReference>
<dbReference type="RefSeq" id="WP_093211704.1">
    <property type="nucleotide sequence ID" value="NZ_FNFL01000001.1"/>
</dbReference>
<dbReference type="SUPFAM" id="SSF55816">
    <property type="entry name" value="5'-nucleotidase (syn. UDP-sugar hydrolase), C-terminal domain"/>
    <property type="match status" value="1"/>
</dbReference>
<feature type="domain" description="5'-Nucleotidase C-terminal" evidence="4">
    <location>
        <begin position="275"/>
        <end position="417"/>
    </location>
</feature>
<dbReference type="PANTHER" id="PTHR11575">
    <property type="entry name" value="5'-NUCLEOTIDASE-RELATED"/>
    <property type="match status" value="1"/>
</dbReference>
<organism evidence="5 6">
    <name type="scientific">Sediminibacillus albus</name>
    <dbReference type="NCBI Taxonomy" id="407036"/>
    <lineage>
        <taxon>Bacteria</taxon>
        <taxon>Bacillati</taxon>
        <taxon>Bacillota</taxon>
        <taxon>Bacilli</taxon>
        <taxon>Bacillales</taxon>
        <taxon>Bacillaceae</taxon>
        <taxon>Sediminibacillus</taxon>
    </lineage>
</organism>
<keyword evidence="1" id="KW-0732">Signal</keyword>
<dbReference type="GO" id="GO:0016788">
    <property type="term" value="F:hydrolase activity, acting on ester bonds"/>
    <property type="evidence" value="ECO:0007669"/>
    <property type="project" value="InterPro"/>
</dbReference>
<dbReference type="Pfam" id="PF00149">
    <property type="entry name" value="Metallophos"/>
    <property type="match status" value="1"/>
</dbReference>
<dbReference type="Proteomes" id="UP000198694">
    <property type="component" value="Unassembled WGS sequence"/>
</dbReference>
<dbReference type="InterPro" id="IPR029052">
    <property type="entry name" value="Metallo-depent_PP-like"/>
</dbReference>
<evidence type="ECO:0000256" key="2">
    <source>
        <dbReference type="RuleBase" id="RU362119"/>
    </source>
</evidence>
<keyword evidence="2" id="KW-0547">Nucleotide-binding</keyword>
<evidence type="ECO:0000313" key="6">
    <source>
        <dbReference type="Proteomes" id="UP000198694"/>
    </source>
</evidence>
<dbReference type="Gene3D" id="3.90.780.10">
    <property type="entry name" value="5'-Nucleotidase, C-terminal domain"/>
    <property type="match status" value="1"/>
</dbReference>
<dbReference type="InterPro" id="IPR006179">
    <property type="entry name" value="5_nucleotidase/apyrase"/>
</dbReference>
<dbReference type="SUPFAM" id="SSF56300">
    <property type="entry name" value="Metallo-dependent phosphatases"/>
    <property type="match status" value="1"/>
</dbReference>
<evidence type="ECO:0000256" key="1">
    <source>
        <dbReference type="ARBA" id="ARBA00022729"/>
    </source>
</evidence>
<evidence type="ECO:0000313" key="5">
    <source>
        <dbReference type="EMBL" id="SDJ83316.1"/>
    </source>
</evidence>
<sequence length="462" mass="50895">MKLKIIHTNDLHSHFDEFSRAASLIRQHKDESTVLLDGGDFADFRSIELQGTKGMAAIELIESLGYDALTVGNNEMFNGVETLEYMASNSSVPFISNNLYKKDKTRITGIVSSTLIEKKGLRILITGSSPDLDVFNDGLGVHMSDYKTALKGEIDRYYGEYDVCIVMNHIGTAADDQLAAELADIDVILSAHDHQLYPEPKFINGTLRNSAGNYGAHIGILELEVTGDHVKLLDSAMLSTSEAAIDEQATAILRTNKDKAVANLSRPLYHLDQPLWHDVIEENPMANLIADGLQNMLKGDIGLINSGIVNAGLFDWVSDKKLIEICPSPLNPTIFEVKGKDILAAIEQSLDVQACLADGSGPGFRGKFAGRLHVSGAEIVHDGQRVIDMRIGDEPLQEEKWYKVASSDYLQRGSGYPSLAQNQHTSYRPEDIRDVIRMYASQPSFIEGAMVKRWTIDSKVTV</sequence>
<dbReference type="InterPro" id="IPR006146">
    <property type="entry name" value="5'-Nucleotdase_CS"/>
</dbReference>
<evidence type="ECO:0000259" key="3">
    <source>
        <dbReference type="Pfam" id="PF00149"/>
    </source>
</evidence>
<dbReference type="PRINTS" id="PR01607">
    <property type="entry name" value="APYRASEFAMLY"/>
</dbReference>
<dbReference type="Gene3D" id="3.60.21.10">
    <property type="match status" value="1"/>
</dbReference>
<name>A0A1G8WZ14_9BACI</name>
<dbReference type="GO" id="GO:0046872">
    <property type="term" value="F:metal ion binding"/>
    <property type="evidence" value="ECO:0007669"/>
    <property type="project" value="InterPro"/>
</dbReference>
<dbReference type="OrthoDB" id="9793179at2"/>
<dbReference type="GO" id="GO:0030288">
    <property type="term" value="C:outer membrane-bounded periplasmic space"/>
    <property type="evidence" value="ECO:0007669"/>
    <property type="project" value="TreeGrafter"/>
</dbReference>
<evidence type="ECO:0000259" key="4">
    <source>
        <dbReference type="Pfam" id="PF02872"/>
    </source>
</evidence>
<accession>A0A1G8WZ14</accession>
<dbReference type="InterPro" id="IPR008334">
    <property type="entry name" value="5'-Nucleotdase_C"/>
</dbReference>
<dbReference type="GO" id="GO:0009166">
    <property type="term" value="P:nucleotide catabolic process"/>
    <property type="evidence" value="ECO:0007669"/>
    <property type="project" value="InterPro"/>
</dbReference>
<dbReference type="InterPro" id="IPR036907">
    <property type="entry name" value="5'-Nucleotdase_C_sf"/>
</dbReference>
<reference evidence="5 6" key="1">
    <citation type="submission" date="2016-10" db="EMBL/GenBank/DDBJ databases">
        <authorList>
            <person name="de Groot N.N."/>
        </authorList>
    </citation>
    <scope>NUCLEOTIDE SEQUENCE [LARGE SCALE GENOMIC DNA]</scope>
    <source>
        <strain evidence="5 6">CGMCC 1.6502</strain>
    </source>
</reference>
<comment type="similarity">
    <text evidence="2">Belongs to the 5'-nucleotidase family.</text>
</comment>
<keyword evidence="6" id="KW-1185">Reference proteome</keyword>
<keyword evidence="2" id="KW-0378">Hydrolase</keyword>
<proteinExistence type="inferred from homology"/>
<feature type="domain" description="Calcineurin-like phosphoesterase" evidence="3">
    <location>
        <begin position="3"/>
        <end position="195"/>
    </location>
</feature>
<protein>
    <submittedName>
        <fullName evidence="5">2',3'-cyclic-nucleotide 2'-phosphodiesterase/5'-or 3'-nucleotidase, 5'-nucleotidase family</fullName>
    </submittedName>
</protein>
<dbReference type="Pfam" id="PF02872">
    <property type="entry name" value="5_nucleotid_C"/>
    <property type="match status" value="1"/>
</dbReference>
<dbReference type="PANTHER" id="PTHR11575:SF24">
    <property type="entry name" value="5'-NUCLEOTIDASE"/>
    <property type="match status" value="1"/>
</dbReference>
<dbReference type="AlphaFoldDB" id="A0A1G8WZ14"/>
<dbReference type="PROSITE" id="PS00785">
    <property type="entry name" value="5_NUCLEOTIDASE_1"/>
    <property type="match status" value="1"/>
</dbReference>
<dbReference type="EMBL" id="FNFL01000001">
    <property type="protein sequence ID" value="SDJ83316.1"/>
    <property type="molecule type" value="Genomic_DNA"/>
</dbReference>
<gene>
    <name evidence="5" type="ORF">SAMN05216243_1061</name>
</gene>
<dbReference type="InterPro" id="IPR004843">
    <property type="entry name" value="Calcineurin-like_PHP"/>
</dbReference>